<evidence type="ECO:0000313" key="17">
    <source>
        <dbReference type="Proteomes" id="UP001219956"/>
    </source>
</evidence>
<dbReference type="SUPFAM" id="SSF158442">
    <property type="entry name" value="DsbB-like"/>
    <property type="match status" value="1"/>
</dbReference>
<dbReference type="InterPro" id="IPR050183">
    <property type="entry name" value="DsbB"/>
</dbReference>
<feature type="transmembrane region" description="Helical" evidence="15">
    <location>
        <begin position="67"/>
        <end position="88"/>
    </location>
</feature>
<comment type="caution">
    <text evidence="16">The sequence shown here is derived from an EMBL/GenBank/DDBJ whole genome shotgun (WGS) entry which is preliminary data.</text>
</comment>
<evidence type="ECO:0000313" key="16">
    <source>
        <dbReference type="EMBL" id="MDC7718320.1"/>
    </source>
</evidence>
<feature type="transmembrane region" description="Helical" evidence="15">
    <location>
        <begin position="139"/>
        <end position="159"/>
    </location>
</feature>
<gene>
    <name evidence="14" type="primary">dsbB</name>
    <name evidence="16" type="ORF">PQU95_13975</name>
</gene>
<evidence type="ECO:0000256" key="11">
    <source>
        <dbReference type="ARBA" id="ARBA00023157"/>
    </source>
</evidence>
<dbReference type="PANTHER" id="PTHR36570:SF3">
    <property type="entry name" value="DISULFIDE BOND FORMATION PROTEIN B"/>
    <property type="match status" value="1"/>
</dbReference>
<keyword evidence="8 14" id="KW-1133">Transmembrane helix</keyword>
<keyword evidence="10 14" id="KW-0472">Membrane</keyword>
<keyword evidence="5" id="KW-0997">Cell inner membrane</keyword>
<evidence type="ECO:0000256" key="3">
    <source>
        <dbReference type="ARBA" id="ARBA00022448"/>
    </source>
</evidence>
<name>A0ABT5J0F4_9NEIS</name>
<evidence type="ECO:0000256" key="15">
    <source>
        <dbReference type="SAM" id="Phobius"/>
    </source>
</evidence>
<protein>
    <recommendedName>
        <fullName evidence="14">Disulfide bond formation protein B</fullName>
    </recommendedName>
    <alternativeName>
        <fullName evidence="14">Disulfide oxidoreductase</fullName>
    </alternativeName>
</protein>
<keyword evidence="3 14" id="KW-0813">Transport</keyword>
<feature type="topological domain" description="Cytoplasmic" evidence="14">
    <location>
        <begin position="161"/>
        <end position="162"/>
    </location>
</feature>
<dbReference type="HAMAP" id="MF_00286">
    <property type="entry name" value="DsbB"/>
    <property type="match status" value="1"/>
</dbReference>
<proteinExistence type="inferred from homology"/>
<dbReference type="InterPro" id="IPR022920">
    <property type="entry name" value="Disulphide_bond_form_DsbB"/>
</dbReference>
<keyword evidence="7 14" id="KW-0249">Electron transport</keyword>
<feature type="disulfide bond" description="Redox-active" evidence="14">
    <location>
        <begin position="35"/>
        <end position="38"/>
    </location>
</feature>
<evidence type="ECO:0000256" key="7">
    <source>
        <dbReference type="ARBA" id="ARBA00022982"/>
    </source>
</evidence>
<evidence type="ECO:0000256" key="12">
    <source>
        <dbReference type="ARBA" id="ARBA00023186"/>
    </source>
</evidence>
<accession>A0ABT5J0F4</accession>
<evidence type="ECO:0000256" key="1">
    <source>
        <dbReference type="ARBA" id="ARBA00004429"/>
    </source>
</evidence>
<keyword evidence="12 14" id="KW-0143">Chaperone</keyword>
<evidence type="ECO:0000256" key="6">
    <source>
        <dbReference type="ARBA" id="ARBA00022692"/>
    </source>
</evidence>
<dbReference type="Proteomes" id="UP001219956">
    <property type="component" value="Unassembled WGS sequence"/>
</dbReference>
<feature type="topological domain" description="Cytoplasmic" evidence="14">
    <location>
        <begin position="1"/>
        <end position="8"/>
    </location>
</feature>
<evidence type="ECO:0000256" key="9">
    <source>
        <dbReference type="ARBA" id="ARBA00023002"/>
    </source>
</evidence>
<organism evidence="16 17">
    <name type="scientific">Vogesella aquatica</name>
    <dbReference type="NCBI Taxonomy" id="2984206"/>
    <lineage>
        <taxon>Bacteria</taxon>
        <taxon>Pseudomonadati</taxon>
        <taxon>Pseudomonadota</taxon>
        <taxon>Betaproteobacteria</taxon>
        <taxon>Neisseriales</taxon>
        <taxon>Chromobacteriaceae</taxon>
        <taxon>Vogesella</taxon>
    </lineage>
</organism>
<keyword evidence="13 14" id="KW-0676">Redox-active center</keyword>
<keyword evidence="9 14" id="KW-0560">Oxidoreductase</keyword>
<dbReference type="InterPro" id="IPR023380">
    <property type="entry name" value="DsbB-like_sf"/>
</dbReference>
<feature type="topological domain" description="Cytoplasmic" evidence="14">
    <location>
        <begin position="61"/>
        <end position="66"/>
    </location>
</feature>
<comment type="caution">
    <text evidence="14">Lacks conserved residue(s) required for the propagation of feature annotation.</text>
</comment>
<evidence type="ECO:0000256" key="2">
    <source>
        <dbReference type="ARBA" id="ARBA00008823"/>
    </source>
</evidence>
<dbReference type="InterPro" id="IPR003752">
    <property type="entry name" value="DiS_bond_form_DsbB/BdbC"/>
</dbReference>
<keyword evidence="6 14" id="KW-0812">Transmembrane</keyword>
<reference evidence="16 17" key="1">
    <citation type="submission" date="2023-01" db="EMBL/GenBank/DDBJ databases">
        <title>Novel species of the genus Vogesella isolated from rivers.</title>
        <authorList>
            <person name="Lu H."/>
        </authorList>
    </citation>
    <scope>NUCLEOTIDE SEQUENCE [LARGE SCALE GENOMIC DNA]</scope>
    <source>
        <strain evidence="16 17">DC21W</strain>
    </source>
</reference>
<dbReference type="RefSeq" id="WP_272752575.1">
    <property type="nucleotide sequence ID" value="NZ_JAQQLF010000017.1"/>
</dbReference>
<evidence type="ECO:0000256" key="5">
    <source>
        <dbReference type="ARBA" id="ARBA00022519"/>
    </source>
</evidence>
<feature type="topological domain" description="Periplasmic" evidence="14">
    <location>
        <begin position="26"/>
        <end position="43"/>
    </location>
</feature>
<dbReference type="Pfam" id="PF02600">
    <property type="entry name" value="DsbB"/>
    <property type="match status" value="1"/>
</dbReference>
<evidence type="ECO:0000256" key="13">
    <source>
        <dbReference type="ARBA" id="ARBA00023284"/>
    </source>
</evidence>
<keyword evidence="4 14" id="KW-1003">Cell membrane</keyword>
<keyword evidence="11 14" id="KW-1015">Disulfide bond</keyword>
<feature type="transmembrane region" description="Helical" evidence="15">
    <location>
        <begin position="39"/>
        <end position="58"/>
    </location>
</feature>
<keyword evidence="17" id="KW-1185">Reference proteome</keyword>
<evidence type="ECO:0000256" key="8">
    <source>
        <dbReference type="ARBA" id="ARBA00022989"/>
    </source>
</evidence>
<comment type="similarity">
    <text evidence="2 14">Belongs to the DsbB family.</text>
</comment>
<evidence type="ECO:0000256" key="14">
    <source>
        <dbReference type="HAMAP-Rule" id="MF_00286"/>
    </source>
</evidence>
<comment type="function">
    <text evidence="14">Required for disulfide bond formation in some periplasmic proteins. Acts by oxidizing the DsbA protein.</text>
</comment>
<comment type="subcellular location">
    <subcellularLocation>
        <location evidence="1">Cell inner membrane</location>
        <topology evidence="1">Multi-pass membrane protein</topology>
    </subcellularLocation>
    <subcellularLocation>
        <location evidence="14">Cell membrane</location>
        <topology evidence="14">Multi-pass membrane protein</topology>
    </subcellularLocation>
</comment>
<dbReference type="Gene3D" id="1.20.1550.10">
    <property type="entry name" value="DsbB-like"/>
    <property type="match status" value="1"/>
</dbReference>
<evidence type="ECO:0000256" key="10">
    <source>
        <dbReference type="ARBA" id="ARBA00023136"/>
    </source>
</evidence>
<sequence length="162" mass="17240">MRLSRRQGFATIAALCAASMGFALYAQHVMGLEPCPLCVFQRVGVIATGVLAGIFAVANPQRLAARLAALLVALAALAGGAVSAWHVYLQHLPKDQVPACGPGLDFMLETLPLTQVLNTVFKGSGECAELGWTFLGQSMPVWTGLLFLALITMALWNGWRKS</sequence>
<dbReference type="EMBL" id="JAQQLF010000017">
    <property type="protein sequence ID" value="MDC7718320.1"/>
    <property type="molecule type" value="Genomic_DNA"/>
</dbReference>
<evidence type="ECO:0000256" key="4">
    <source>
        <dbReference type="ARBA" id="ARBA00022475"/>
    </source>
</evidence>
<dbReference type="PANTHER" id="PTHR36570">
    <property type="entry name" value="DISULFIDE BOND FORMATION PROTEIN B"/>
    <property type="match status" value="1"/>
</dbReference>